<dbReference type="AlphaFoldDB" id="A0A429ZII3"/>
<organism evidence="2 3">
    <name type="scientific">Vagococcus bubulae</name>
    <dbReference type="NCBI Taxonomy" id="1977868"/>
    <lineage>
        <taxon>Bacteria</taxon>
        <taxon>Bacillati</taxon>
        <taxon>Bacillota</taxon>
        <taxon>Bacilli</taxon>
        <taxon>Lactobacillales</taxon>
        <taxon>Enterococcaceae</taxon>
        <taxon>Vagococcus</taxon>
    </lineage>
</organism>
<dbReference type="InterPro" id="IPR038091">
    <property type="entry name" value="UPF0302_N_sf"/>
</dbReference>
<sequence length="181" mass="21752">MINLEDKRAFITWLVETITLKEKEAYWILNYLLNHDALLNRVVFVEQADKTPRGLVIADTKTSQDGLVLFKETHPFTDAQQIFHEIRMNYKDALYIEIYFENREFNQLYQTVIEDNPFLSAFDLISTEMFHRIEEDFKQKQSEKEEEYLLTKINDAIDSNNQQEFIYWSDEYQKRKNKSDG</sequence>
<evidence type="ECO:0000259" key="1">
    <source>
        <dbReference type="Pfam" id="PF08864"/>
    </source>
</evidence>
<dbReference type="PIRSF" id="PIRSF007165">
    <property type="entry name" value="UCP007165"/>
    <property type="match status" value="1"/>
</dbReference>
<gene>
    <name evidence="2" type="ORF">CBF36_07710</name>
</gene>
<name>A0A429ZII3_9ENTE</name>
<evidence type="ECO:0000313" key="2">
    <source>
        <dbReference type="EMBL" id="RST93501.1"/>
    </source>
</evidence>
<proteinExistence type="predicted"/>
<dbReference type="Pfam" id="PF08864">
    <property type="entry name" value="UPF0302"/>
    <property type="match status" value="1"/>
</dbReference>
<dbReference type="Proteomes" id="UP000288490">
    <property type="component" value="Unassembled WGS sequence"/>
</dbReference>
<dbReference type="RefSeq" id="WP_125957875.1">
    <property type="nucleotide sequence ID" value="NZ_NGJT01000012.1"/>
</dbReference>
<evidence type="ECO:0000313" key="3">
    <source>
        <dbReference type="Proteomes" id="UP000288490"/>
    </source>
</evidence>
<reference evidence="2 3" key="1">
    <citation type="submission" date="2017-05" db="EMBL/GenBank/DDBJ databases">
        <title>Vagococcus spp. assemblies.</title>
        <authorList>
            <person name="Gulvik C.A."/>
        </authorList>
    </citation>
    <scope>NUCLEOTIDE SEQUENCE [LARGE SCALE GENOMIC DNA]</scope>
    <source>
        <strain evidence="2 3">SS1994</strain>
    </source>
</reference>
<dbReference type="InterPro" id="IPR011188">
    <property type="entry name" value="UPF0302"/>
</dbReference>
<accession>A0A429ZII3</accession>
<dbReference type="InterPro" id="IPR014963">
    <property type="entry name" value="UPF0302_N"/>
</dbReference>
<dbReference type="Gene3D" id="3.40.1530.30">
    <property type="entry name" value="Uncharacterised family UPF0302, N-terminal domain"/>
    <property type="match status" value="1"/>
</dbReference>
<feature type="domain" description="UPF0302" evidence="1">
    <location>
        <begin position="6"/>
        <end position="109"/>
    </location>
</feature>
<keyword evidence="3" id="KW-1185">Reference proteome</keyword>
<dbReference type="OrthoDB" id="2155814at2"/>
<comment type="caution">
    <text evidence="2">The sequence shown here is derived from an EMBL/GenBank/DDBJ whole genome shotgun (WGS) entry which is preliminary data.</text>
</comment>
<dbReference type="EMBL" id="NGJT01000012">
    <property type="protein sequence ID" value="RST93501.1"/>
    <property type="molecule type" value="Genomic_DNA"/>
</dbReference>
<protein>
    <recommendedName>
        <fullName evidence="1">UPF0302 domain-containing protein</fullName>
    </recommendedName>
</protein>